<dbReference type="GO" id="GO:0008449">
    <property type="term" value="F:N-acetylglucosamine-6-sulfatase activity"/>
    <property type="evidence" value="ECO:0007669"/>
    <property type="project" value="TreeGrafter"/>
</dbReference>
<comment type="similarity">
    <text evidence="1">Belongs to the sulfatase family.</text>
</comment>
<organism evidence="3 4">
    <name type="scientific">Aquarana catesbeiana</name>
    <name type="common">American bullfrog</name>
    <name type="synonym">Rana catesbeiana</name>
    <dbReference type="NCBI Taxonomy" id="8400"/>
    <lineage>
        <taxon>Eukaryota</taxon>
        <taxon>Metazoa</taxon>
        <taxon>Chordata</taxon>
        <taxon>Craniata</taxon>
        <taxon>Vertebrata</taxon>
        <taxon>Euteleostomi</taxon>
        <taxon>Amphibia</taxon>
        <taxon>Batrachia</taxon>
        <taxon>Anura</taxon>
        <taxon>Neobatrachia</taxon>
        <taxon>Ranoidea</taxon>
        <taxon>Ranidae</taxon>
        <taxon>Aquarana</taxon>
    </lineage>
</organism>
<dbReference type="GO" id="GO:0005539">
    <property type="term" value="F:glycosaminoglycan binding"/>
    <property type="evidence" value="ECO:0007669"/>
    <property type="project" value="TreeGrafter"/>
</dbReference>
<gene>
    <name evidence="3" type="ORF">AB205_0060540</name>
</gene>
<keyword evidence="4" id="KW-1185">Reference proteome</keyword>
<dbReference type="Proteomes" id="UP000228934">
    <property type="component" value="Unassembled WGS sequence"/>
</dbReference>
<protein>
    <submittedName>
        <fullName evidence="3">Uncharacterized protein</fullName>
    </submittedName>
</protein>
<evidence type="ECO:0000256" key="2">
    <source>
        <dbReference type="SAM" id="Phobius"/>
    </source>
</evidence>
<keyword evidence="2" id="KW-0472">Membrane</keyword>
<name>A0A2G9R3X4_AQUCT</name>
<dbReference type="InterPro" id="IPR017850">
    <property type="entry name" value="Alkaline_phosphatase_core_sf"/>
</dbReference>
<reference evidence="4" key="1">
    <citation type="journal article" date="2017" name="Nat. Commun.">
        <title>The North American bullfrog draft genome provides insight into hormonal regulation of long noncoding RNA.</title>
        <authorList>
            <person name="Hammond S.A."/>
            <person name="Warren R.L."/>
            <person name="Vandervalk B.P."/>
            <person name="Kucuk E."/>
            <person name="Khan H."/>
            <person name="Gibb E.A."/>
            <person name="Pandoh P."/>
            <person name="Kirk H."/>
            <person name="Zhao Y."/>
            <person name="Jones M."/>
            <person name="Mungall A.J."/>
            <person name="Coope R."/>
            <person name="Pleasance S."/>
            <person name="Moore R.A."/>
            <person name="Holt R.A."/>
            <person name="Round J.M."/>
            <person name="Ohora S."/>
            <person name="Walle B.V."/>
            <person name="Veldhoen N."/>
            <person name="Helbing C.C."/>
            <person name="Birol I."/>
        </authorList>
    </citation>
    <scope>NUCLEOTIDE SEQUENCE [LARGE SCALE GENOMIC DNA]</scope>
</reference>
<keyword evidence="2" id="KW-0812">Transmembrane</keyword>
<dbReference type="Gene3D" id="3.40.720.10">
    <property type="entry name" value="Alkaline Phosphatase, subunit A"/>
    <property type="match status" value="1"/>
</dbReference>
<feature type="non-terminal residue" evidence="3">
    <location>
        <position position="1"/>
    </location>
</feature>
<dbReference type="PANTHER" id="PTHR43108:SF5">
    <property type="entry name" value="N-ACETYLGLUCOSAMINE-6-SULFATASE"/>
    <property type="match status" value="1"/>
</dbReference>
<sequence>EKNSKYYNYTMSVNGHSKTFGQNYSVDYLTDVLANFSLDFFNHKFNYVPFFMMIATPAPHSPWTPAPQYANSFKNVSAPRGGSFNVHGKVQYLGIFEQHRKLSKLRTLAALFLSNMFVLTGYATKIPCTVYIYTFF</sequence>
<accession>A0A2G9R3X4</accession>
<dbReference type="OrthoDB" id="96314at2759"/>
<evidence type="ECO:0000313" key="4">
    <source>
        <dbReference type="Proteomes" id="UP000228934"/>
    </source>
</evidence>
<dbReference type="AlphaFoldDB" id="A0A2G9R3X4"/>
<proteinExistence type="inferred from homology"/>
<dbReference type="PANTHER" id="PTHR43108">
    <property type="entry name" value="N-ACETYLGLUCOSAMINE-6-SULFATASE FAMILY MEMBER"/>
    <property type="match status" value="1"/>
</dbReference>
<evidence type="ECO:0000313" key="3">
    <source>
        <dbReference type="EMBL" id="PIO22567.1"/>
    </source>
</evidence>
<dbReference type="SUPFAM" id="SSF53649">
    <property type="entry name" value="Alkaline phosphatase-like"/>
    <property type="match status" value="1"/>
</dbReference>
<dbReference type="EMBL" id="KV998989">
    <property type="protein sequence ID" value="PIO22567.1"/>
    <property type="molecule type" value="Genomic_DNA"/>
</dbReference>
<feature type="transmembrane region" description="Helical" evidence="2">
    <location>
        <begin position="108"/>
        <end position="133"/>
    </location>
</feature>
<evidence type="ECO:0000256" key="1">
    <source>
        <dbReference type="ARBA" id="ARBA00008779"/>
    </source>
</evidence>
<keyword evidence="2" id="KW-1133">Transmembrane helix</keyword>